<protein>
    <submittedName>
        <fullName evidence="2">Uncharacterized protein</fullName>
    </submittedName>
</protein>
<evidence type="ECO:0000313" key="2">
    <source>
        <dbReference type="EMBL" id="OHV16192.1"/>
    </source>
</evidence>
<dbReference type="AlphaFoldDB" id="A0A1S1P6H4"/>
<reference evidence="2 4" key="1">
    <citation type="submission" date="2016-10" db="EMBL/GenBank/DDBJ databases">
        <title>Draft genome sequence of Methylobacterium extorquens CP3, a seed endophyte of Crotalaria pumila with plant growth-promoting and metal tolerance properties.</title>
        <authorList>
            <person name="Sanchez-Lopez A.S."/>
            <person name="Van Hamme J.D."/>
            <person name="Thijs S."/>
            <person name="Mcammond B.M."/>
            <person name="Stevens V."/>
            <person name="Gonzalez-Chavez M.D.C."/>
            <person name="Vangronsveld J."/>
        </authorList>
    </citation>
    <scope>NUCLEOTIDE SEQUENCE [LARGE SCALE GENOMIC DNA]</scope>
    <source>
        <strain evidence="2 4">CP3</strain>
    </source>
</reference>
<gene>
    <name evidence="2" type="ORF">BK022_13715</name>
    <name evidence="3" type="ORF">TK0001_1678</name>
</gene>
<organism evidence="2 4">
    <name type="scientific">Methylorubrum extorquens</name>
    <name type="common">Methylobacterium dichloromethanicum</name>
    <name type="synonym">Methylobacterium extorquens</name>
    <dbReference type="NCBI Taxonomy" id="408"/>
    <lineage>
        <taxon>Bacteria</taxon>
        <taxon>Pseudomonadati</taxon>
        <taxon>Pseudomonadota</taxon>
        <taxon>Alphaproteobacteria</taxon>
        <taxon>Hyphomicrobiales</taxon>
        <taxon>Methylobacteriaceae</taxon>
        <taxon>Methylorubrum</taxon>
    </lineage>
</organism>
<dbReference type="Proteomes" id="UP000233769">
    <property type="component" value="Chromosome tk0001"/>
</dbReference>
<feature type="region of interest" description="Disordered" evidence="1">
    <location>
        <begin position="71"/>
        <end position="95"/>
    </location>
</feature>
<dbReference type="RefSeq" id="WP_003605030.1">
    <property type="nucleotide sequence ID" value="NZ_BJVP01000021.1"/>
</dbReference>
<dbReference type="GeneID" id="72991561"/>
<evidence type="ECO:0000313" key="4">
    <source>
        <dbReference type="Proteomes" id="UP000180215"/>
    </source>
</evidence>
<sequence length="95" mass="10035">MADDTERLGLLMGVFELALSRLFEASPGGGQARDLFVEDVRRLLADTRELQSDSPAVQTYEALLRRLGATRPGDADGLGVIPTPEQGVPPAGSGV</sequence>
<evidence type="ECO:0000313" key="3">
    <source>
        <dbReference type="EMBL" id="SOR28280.1"/>
    </source>
</evidence>
<proteinExistence type="predicted"/>
<dbReference type="OMA" id="HCQGRNR"/>
<accession>A0A1S1P6H4</accession>
<dbReference type="Proteomes" id="UP000180215">
    <property type="component" value="Unassembled WGS sequence"/>
</dbReference>
<evidence type="ECO:0000313" key="5">
    <source>
        <dbReference type="Proteomes" id="UP000233769"/>
    </source>
</evidence>
<reference evidence="3" key="2">
    <citation type="submission" date="2017-10" db="EMBL/GenBank/DDBJ databases">
        <authorList>
            <person name="Banno H."/>
            <person name="Chua N.-H."/>
        </authorList>
    </citation>
    <scope>NUCLEOTIDE SEQUENCE [LARGE SCALE GENOMIC DNA]</scope>
    <source>
        <strain evidence="3">TK 0001</strain>
    </source>
</reference>
<evidence type="ECO:0000256" key="1">
    <source>
        <dbReference type="SAM" id="MobiDB-lite"/>
    </source>
</evidence>
<reference evidence="5" key="3">
    <citation type="submission" date="2017-10" db="EMBL/GenBank/DDBJ databases">
        <authorList>
            <person name="Regsiter A."/>
            <person name="William W."/>
        </authorList>
    </citation>
    <scope>NUCLEOTIDE SEQUENCE [LARGE SCALE GENOMIC DNA]</scope>
</reference>
<dbReference type="EMBL" id="LT962688">
    <property type="protein sequence ID" value="SOR28280.1"/>
    <property type="molecule type" value="Genomic_DNA"/>
</dbReference>
<name>A0A1S1P6H4_METEX</name>
<dbReference type="EMBL" id="MNAO01000153">
    <property type="protein sequence ID" value="OHV16192.1"/>
    <property type="molecule type" value="Genomic_DNA"/>
</dbReference>